<organism evidence="2 3">
    <name type="scientific">Hermanssonia centrifuga</name>
    <dbReference type="NCBI Taxonomy" id="98765"/>
    <lineage>
        <taxon>Eukaryota</taxon>
        <taxon>Fungi</taxon>
        <taxon>Dikarya</taxon>
        <taxon>Basidiomycota</taxon>
        <taxon>Agaricomycotina</taxon>
        <taxon>Agaricomycetes</taxon>
        <taxon>Polyporales</taxon>
        <taxon>Meruliaceae</taxon>
        <taxon>Hermanssonia</taxon>
    </lineage>
</organism>
<dbReference type="EMBL" id="SGPJ01000796">
    <property type="protein sequence ID" value="THG93051.1"/>
    <property type="molecule type" value="Genomic_DNA"/>
</dbReference>
<evidence type="ECO:0000313" key="3">
    <source>
        <dbReference type="Proteomes" id="UP000309038"/>
    </source>
</evidence>
<protein>
    <submittedName>
        <fullName evidence="2">Uncharacterized protein</fullName>
    </submittedName>
</protein>
<accession>A0A4S4K5P1</accession>
<keyword evidence="3" id="KW-1185">Reference proteome</keyword>
<gene>
    <name evidence="2" type="ORF">EW026_g8072</name>
</gene>
<sequence length="223" mass="23939">MDRISGGVTLLLHIDGNQAPGTKLVPEAVKVQAYITPHIKMEIAGGDVAVARIVQMFVESIALPSIKRWQQAMANIGISLNYGSRAPAPSYNYVSPPPLIPAARPAKSCLHTIPGQPYGALEQAIGQHSLNHPVLSPAEHRNLQDAYDTVVKKLGTALAEVEEKNTELEQKAGKVTEVNALWLEQLLVGGNIDFPAALALVKAMHEDVGLEFVEDICIGMANI</sequence>
<dbReference type="Proteomes" id="UP000309038">
    <property type="component" value="Unassembled WGS sequence"/>
</dbReference>
<reference evidence="2 3" key="1">
    <citation type="submission" date="2019-02" db="EMBL/GenBank/DDBJ databases">
        <title>Genome sequencing of the rare red list fungi Phlebia centrifuga.</title>
        <authorList>
            <person name="Buettner E."/>
            <person name="Kellner H."/>
        </authorList>
    </citation>
    <scope>NUCLEOTIDE SEQUENCE [LARGE SCALE GENOMIC DNA]</scope>
    <source>
        <strain evidence="2 3">DSM 108282</strain>
    </source>
</reference>
<proteinExistence type="predicted"/>
<feature type="coiled-coil region" evidence="1">
    <location>
        <begin position="151"/>
        <end position="178"/>
    </location>
</feature>
<evidence type="ECO:0000256" key="1">
    <source>
        <dbReference type="SAM" id="Coils"/>
    </source>
</evidence>
<dbReference type="AlphaFoldDB" id="A0A4S4K5P1"/>
<keyword evidence="1" id="KW-0175">Coiled coil</keyword>
<comment type="caution">
    <text evidence="2">The sequence shown here is derived from an EMBL/GenBank/DDBJ whole genome shotgun (WGS) entry which is preliminary data.</text>
</comment>
<name>A0A4S4K5P1_9APHY</name>
<evidence type="ECO:0000313" key="2">
    <source>
        <dbReference type="EMBL" id="THG93051.1"/>
    </source>
</evidence>